<evidence type="ECO:0000256" key="5">
    <source>
        <dbReference type="SAM" id="MobiDB-lite"/>
    </source>
</evidence>
<evidence type="ECO:0000259" key="8">
    <source>
        <dbReference type="Pfam" id="PF08281"/>
    </source>
</evidence>
<sequence>MDRTDFVDLCKKGDEQALNSLYNTYSGKMMKICLRYVPDRQIAQDLLHDGFIVIFSSIGSLRNPERLESWMGVIMKNTVLRYLNQSNSTYTVPLSEMCEEDEPADNPLVTEFISYDRMMELVERLPEGYSKVFKLAVLEGLSHKEIGDLLNIAPHSSSSQLHRAKALLKKMIVNYRLILILLLLFFIPLFNFHDHWKKQNCLSKLVIRQTKAEKKQETKQTDSSEQPVRHKDKYRQLPDMAITPPPVYTEPLPSTLPISELTASIPLPSSDSKLPDATISGTYPIEKIVPHQRTRKTGKWKLMLAGSVGPQLAQNLYKLIATPHDDEVGADFPQQVGTWEEYYAYLNTRYQEGTLGDSLTLMKIAENNQGRIVEYQHHDSPITIGLAINKKLNSRWSLETGLQYTFLKSDFSTGEEYCIQEIQKLHYIGIPLRASYRWGHFKKLSFYSTAGIQVDIPLKGTLHTFSHMMDSASVNIDNRSLNVPLQWSINASVGAQYHFTPHTSFYVEPTLNYYIPDGSGLRTIRKEHPVTFTIPVGIRFSW</sequence>
<dbReference type="SUPFAM" id="SSF88659">
    <property type="entry name" value="Sigma3 and sigma4 domains of RNA polymerase sigma factors"/>
    <property type="match status" value="1"/>
</dbReference>
<dbReference type="InterPro" id="IPR039425">
    <property type="entry name" value="RNA_pol_sigma-70-like"/>
</dbReference>
<dbReference type="PANTHER" id="PTHR43133">
    <property type="entry name" value="RNA POLYMERASE ECF-TYPE SIGMA FACTO"/>
    <property type="match status" value="1"/>
</dbReference>
<dbReference type="GO" id="GO:0003677">
    <property type="term" value="F:DNA binding"/>
    <property type="evidence" value="ECO:0007669"/>
    <property type="project" value="InterPro"/>
</dbReference>
<gene>
    <name evidence="10" type="ORF">F3F73_23235</name>
</gene>
<dbReference type="PANTHER" id="PTHR43133:SF46">
    <property type="entry name" value="RNA POLYMERASE SIGMA-70 FACTOR ECF SUBFAMILY"/>
    <property type="match status" value="1"/>
</dbReference>
<dbReference type="InterPro" id="IPR025665">
    <property type="entry name" value="Beta-barrel_OMP_2"/>
</dbReference>
<dbReference type="Pfam" id="PF13568">
    <property type="entry name" value="OMP_b-brl_2"/>
    <property type="match status" value="1"/>
</dbReference>
<proteinExistence type="inferred from homology"/>
<feature type="transmembrane region" description="Helical" evidence="6">
    <location>
        <begin position="173"/>
        <end position="192"/>
    </location>
</feature>
<dbReference type="EMBL" id="VWMK01000042">
    <property type="protein sequence ID" value="KAA3756749.1"/>
    <property type="molecule type" value="Genomic_DNA"/>
</dbReference>
<dbReference type="Pfam" id="PF08281">
    <property type="entry name" value="Sigma70_r4_2"/>
    <property type="match status" value="1"/>
</dbReference>
<dbReference type="GO" id="GO:0016987">
    <property type="term" value="F:sigma factor activity"/>
    <property type="evidence" value="ECO:0007669"/>
    <property type="project" value="UniProtKB-KW"/>
</dbReference>
<evidence type="ECO:0000256" key="3">
    <source>
        <dbReference type="ARBA" id="ARBA00023082"/>
    </source>
</evidence>
<dbReference type="SUPFAM" id="SSF56925">
    <property type="entry name" value="OMPA-like"/>
    <property type="match status" value="1"/>
</dbReference>
<keyword evidence="3" id="KW-0731">Sigma factor</keyword>
<evidence type="ECO:0000313" key="11">
    <source>
        <dbReference type="Proteomes" id="UP000422221"/>
    </source>
</evidence>
<dbReference type="GO" id="GO:0006352">
    <property type="term" value="P:DNA-templated transcription initiation"/>
    <property type="evidence" value="ECO:0007669"/>
    <property type="project" value="InterPro"/>
</dbReference>
<reference evidence="10 11" key="1">
    <citation type="journal article" date="2019" name="Nat. Med.">
        <title>A library of human gut bacterial isolates paired with longitudinal multiomics data enables mechanistic microbiome research.</title>
        <authorList>
            <person name="Poyet M."/>
            <person name="Groussin M."/>
            <person name="Gibbons S.M."/>
            <person name="Avila-Pacheco J."/>
            <person name="Jiang X."/>
            <person name="Kearney S.M."/>
            <person name="Perrotta A.R."/>
            <person name="Berdy B."/>
            <person name="Zhao S."/>
            <person name="Lieberman T.D."/>
            <person name="Swanson P.K."/>
            <person name="Smith M."/>
            <person name="Roesemann S."/>
            <person name="Alexander J.E."/>
            <person name="Rich S.A."/>
            <person name="Livny J."/>
            <person name="Vlamakis H."/>
            <person name="Clish C."/>
            <person name="Bullock K."/>
            <person name="Deik A."/>
            <person name="Scott J."/>
            <person name="Pierce K.A."/>
            <person name="Xavier R.J."/>
            <person name="Alm E.J."/>
        </authorList>
    </citation>
    <scope>NUCLEOTIDE SEQUENCE [LARGE SCALE GENOMIC DNA]</scope>
    <source>
        <strain evidence="10 11">BIOML-A10</strain>
    </source>
</reference>
<keyword evidence="6" id="KW-1133">Transmembrane helix</keyword>
<dbReference type="SUPFAM" id="SSF88946">
    <property type="entry name" value="Sigma2 domain of RNA polymerase sigma factors"/>
    <property type="match status" value="1"/>
</dbReference>
<dbReference type="Gene3D" id="2.40.160.20">
    <property type="match status" value="1"/>
</dbReference>
<accession>A0A7J4XC35</accession>
<dbReference type="CDD" id="cd06171">
    <property type="entry name" value="Sigma70_r4"/>
    <property type="match status" value="1"/>
</dbReference>
<dbReference type="Proteomes" id="UP000422221">
    <property type="component" value="Unassembled WGS sequence"/>
</dbReference>
<comment type="similarity">
    <text evidence="1">Belongs to the sigma-70 factor family. ECF subfamily.</text>
</comment>
<comment type="caution">
    <text evidence="10">The sequence shown here is derived from an EMBL/GenBank/DDBJ whole genome shotgun (WGS) entry which is preliminary data.</text>
</comment>
<dbReference type="InterPro" id="IPR013249">
    <property type="entry name" value="RNA_pol_sigma70_r4_t2"/>
</dbReference>
<dbReference type="InterPro" id="IPR013325">
    <property type="entry name" value="RNA_pol_sigma_r2"/>
</dbReference>
<dbReference type="InterPro" id="IPR011250">
    <property type="entry name" value="OMP/PagP_B-barrel"/>
</dbReference>
<evidence type="ECO:0000259" key="9">
    <source>
        <dbReference type="Pfam" id="PF13568"/>
    </source>
</evidence>
<evidence type="ECO:0000256" key="1">
    <source>
        <dbReference type="ARBA" id="ARBA00010641"/>
    </source>
</evidence>
<dbReference type="AlphaFoldDB" id="A0A7J4XC35"/>
<dbReference type="Gene3D" id="1.10.1740.10">
    <property type="match status" value="1"/>
</dbReference>
<feature type="domain" description="RNA polymerase sigma-70 region 2" evidence="7">
    <location>
        <begin position="21"/>
        <end position="86"/>
    </location>
</feature>
<evidence type="ECO:0000313" key="10">
    <source>
        <dbReference type="EMBL" id="KAA3756749.1"/>
    </source>
</evidence>
<feature type="domain" description="Outer membrane protein beta-barrel" evidence="9">
    <location>
        <begin position="373"/>
        <end position="506"/>
    </location>
</feature>
<protein>
    <submittedName>
        <fullName evidence="10">Sigma-70 family RNA polymerase sigma factor</fullName>
    </submittedName>
</protein>
<evidence type="ECO:0000256" key="6">
    <source>
        <dbReference type="SAM" id="Phobius"/>
    </source>
</evidence>
<dbReference type="InterPro" id="IPR007627">
    <property type="entry name" value="RNA_pol_sigma70_r2"/>
</dbReference>
<keyword evidence="2" id="KW-0805">Transcription regulation</keyword>
<name>A0A7J4XC35_9BACE</name>
<dbReference type="Gene3D" id="1.10.10.10">
    <property type="entry name" value="Winged helix-like DNA-binding domain superfamily/Winged helix DNA-binding domain"/>
    <property type="match status" value="1"/>
</dbReference>
<feature type="domain" description="RNA polymerase sigma factor 70 region 4 type 2" evidence="8">
    <location>
        <begin position="117"/>
        <end position="168"/>
    </location>
</feature>
<keyword evidence="4" id="KW-0804">Transcription</keyword>
<feature type="compositionally biased region" description="Basic and acidic residues" evidence="5">
    <location>
        <begin position="212"/>
        <end position="222"/>
    </location>
</feature>
<dbReference type="InterPro" id="IPR014284">
    <property type="entry name" value="RNA_pol_sigma-70_dom"/>
</dbReference>
<dbReference type="NCBIfam" id="TIGR02937">
    <property type="entry name" value="sigma70-ECF"/>
    <property type="match status" value="1"/>
</dbReference>
<evidence type="ECO:0000256" key="4">
    <source>
        <dbReference type="ARBA" id="ARBA00023163"/>
    </source>
</evidence>
<keyword evidence="6" id="KW-0472">Membrane</keyword>
<dbReference type="RefSeq" id="WP_130059942.1">
    <property type="nucleotide sequence ID" value="NZ_JADNPJ010000048.1"/>
</dbReference>
<evidence type="ECO:0000256" key="2">
    <source>
        <dbReference type="ARBA" id="ARBA00023015"/>
    </source>
</evidence>
<dbReference type="InterPro" id="IPR036388">
    <property type="entry name" value="WH-like_DNA-bd_sf"/>
</dbReference>
<organism evidence="10 11">
    <name type="scientific">Bacteroides salyersiae</name>
    <dbReference type="NCBI Taxonomy" id="291644"/>
    <lineage>
        <taxon>Bacteria</taxon>
        <taxon>Pseudomonadati</taxon>
        <taxon>Bacteroidota</taxon>
        <taxon>Bacteroidia</taxon>
        <taxon>Bacteroidales</taxon>
        <taxon>Bacteroidaceae</taxon>
        <taxon>Bacteroides</taxon>
    </lineage>
</organism>
<evidence type="ECO:0000259" key="7">
    <source>
        <dbReference type="Pfam" id="PF04542"/>
    </source>
</evidence>
<keyword evidence="6" id="KW-0812">Transmembrane</keyword>
<dbReference type="Pfam" id="PF04542">
    <property type="entry name" value="Sigma70_r2"/>
    <property type="match status" value="1"/>
</dbReference>
<dbReference type="InterPro" id="IPR013324">
    <property type="entry name" value="RNA_pol_sigma_r3/r4-like"/>
</dbReference>
<feature type="region of interest" description="Disordered" evidence="5">
    <location>
        <begin position="212"/>
        <end position="233"/>
    </location>
</feature>